<keyword evidence="1" id="KW-0472">Membrane</keyword>
<organism evidence="2 3">
    <name type="scientific">Maribacter polysiphoniae</name>
    <dbReference type="NCBI Taxonomy" id="429344"/>
    <lineage>
        <taxon>Bacteria</taxon>
        <taxon>Pseudomonadati</taxon>
        <taxon>Bacteroidota</taxon>
        <taxon>Flavobacteriia</taxon>
        <taxon>Flavobacteriales</taxon>
        <taxon>Flavobacteriaceae</taxon>
        <taxon>Maribacter</taxon>
    </lineage>
</organism>
<evidence type="ECO:0000256" key="1">
    <source>
        <dbReference type="SAM" id="Phobius"/>
    </source>
</evidence>
<name>A0A316DLE6_9FLAO</name>
<dbReference type="Proteomes" id="UP000245667">
    <property type="component" value="Unassembled WGS sequence"/>
</dbReference>
<dbReference type="EMBL" id="QGGQ01000017">
    <property type="protein sequence ID" value="PWK18448.1"/>
    <property type="molecule type" value="Genomic_DNA"/>
</dbReference>
<gene>
    <name evidence="2" type="ORF">LX92_04322</name>
</gene>
<feature type="transmembrane region" description="Helical" evidence="1">
    <location>
        <begin position="35"/>
        <end position="60"/>
    </location>
</feature>
<proteinExistence type="predicted"/>
<protein>
    <submittedName>
        <fullName evidence="2">Uncharacterized protein</fullName>
    </submittedName>
</protein>
<evidence type="ECO:0000313" key="3">
    <source>
        <dbReference type="Proteomes" id="UP000245667"/>
    </source>
</evidence>
<keyword evidence="1" id="KW-1133">Transmembrane helix</keyword>
<comment type="caution">
    <text evidence="2">The sequence shown here is derived from an EMBL/GenBank/DDBJ whole genome shotgun (WGS) entry which is preliminary data.</text>
</comment>
<keyword evidence="1" id="KW-0812">Transmembrane</keyword>
<sequence length="111" mass="13010">MFDVIFWSVLIYIYVSVLYLIYCKFSTRNLNNNPLFGFINETLLLPGFFIGLWMLFYPGFEKALFFIPDNWTNMNEDGEIFSIKNGASMALSFAVSVYVLLSRDNLFKKRN</sequence>
<feature type="transmembrane region" description="Helical" evidence="1">
    <location>
        <begin position="6"/>
        <end position="23"/>
    </location>
</feature>
<dbReference type="AlphaFoldDB" id="A0A316DLE6"/>
<reference evidence="2 3" key="1">
    <citation type="submission" date="2018-05" db="EMBL/GenBank/DDBJ databases">
        <title>Genomic Encyclopedia of Archaeal and Bacterial Type Strains, Phase II (KMG-II): from individual species to whole genera.</title>
        <authorList>
            <person name="Goeker M."/>
        </authorList>
    </citation>
    <scope>NUCLEOTIDE SEQUENCE [LARGE SCALE GENOMIC DNA]</scope>
    <source>
        <strain evidence="2 3">DSM 23514</strain>
    </source>
</reference>
<accession>A0A316DLE6</accession>
<evidence type="ECO:0000313" key="2">
    <source>
        <dbReference type="EMBL" id="PWK18448.1"/>
    </source>
</evidence>
<feature type="transmembrane region" description="Helical" evidence="1">
    <location>
        <begin position="80"/>
        <end position="101"/>
    </location>
</feature>